<dbReference type="Pfam" id="PF19287">
    <property type="entry name" value="DUF5910"/>
    <property type="match status" value="1"/>
</dbReference>
<dbReference type="KEGG" id="mbe:MBM_00662"/>
<reference evidence="2 3" key="1">
    <citation type="journal article" date="2012" name="BMC Genomics">
        <title>Sequencing the genome of Marssonina brunnea reveals fungus-poplar co-evolution.</title>
        <authorList>
            <person name="Zhu S."/>
            <person name="Cao Y.-Z."/>
            <person name="Jiang C."/>
            <person name="Tan B.-Y."/>
            <person name="Wang Z."/>
            <person name="Feng S."/>
            <person name="Zhang L."/>
            <person name="Su X.-H."/>
            <person name="Brejova B."/>
            <person name="Vinar T."/>
            <person name="Xu M."/>
            <person name="Wang M.-X."/>
            <person name="Zhang S.-G."/>
            <person name="Huang M.-R."/>
            <person name="Wu R."/>
            <person name="Zhou Y."/>
        </authorList>
    </citation>
    <scope>NUCLEOTIDE SEQUENCE [LARGE SCALE GENOMIC DNA]</scope>
    <source>
        <strain evidence="2 3">MB_m1</strain>
    </source>
</reference>
<dbReference type="InterPro" id="IPR045564">
    <property type="entry name" value="DUF5910"/>
</dbReference>
<keyword evidence="3" id="KW-1185">Reference proteome</keyword>
<dbReference type="HOGENOM" id="CLU_091777_0_0_1"/>
<accession>K1Y8S8</accession>
<proteinExistence type="predicted"/>
<protein>
    <submittedName>
        <fullName evidence="2">Uncharacterized protein</fullName>
    </submittedName>
</protein>
<name>K1Y8S8_MARBU</name>
<feature type="signal peptide" evidence="1">
    <location>
        <begin position="1"/>
        <end position="23"/>
    </location>
</feature>
<evidence type="ECO:0000256" key="1">
    <source>
        <dbReference type="SAM" id="SignalP"/>
    </source>
</evidence>
<dbReference type="EMBL" id="JH921428">
    <property type="protein sequence ID" value="EKD21549.1"/>
    <property type="molecule type" value="Genomic_DNA"/>
</dbReference>
<organism evidence="2 3">
    <name type="scientific">Marssonina brunnea f. sp. multigermtubi (strain MB_m1)</name>
    <name type="common">Marssonina leaf spot fungus</name>
    <dbReference type="NCBI Taxonomy" id="1072389"/>
    <lineage>
        <taxon>Eukaryota</taxon>
        <taxon>Fungi</taxon>
        <taxon>Dikarya</taxon>
        <taxon>Ascomycota</taxon>
        <taxon>Pezizomycotina</taxon>
        <taxon>Leotiomycetes</taxon>
        <taxon>Helotiales</taxon>
        <taxon>Drepanopezizaceae</taxon>
        <taxon>Drepanopeziza</taxon>
    </lineage>
</organism>
<gene>
    <name evidence="2" type="ORF">MBM_00662</name>
</gene>
<dbReference type="Proteomes" id="UP000006753">
    <property type="component" value="Unassembled WGS sequence"/>
</dbReference>
<sequence length="207" mass="23542">MPHLKSICAILLALSFLSKRAQAFPPVEGREIIGYRTVSREEAEVINQDNIPSYEAAYQGYWLPPILGSGLYVAEAITFGPVRPSDWLCAIEADSGKIAAAQKIYIPDVQYYKKSYYSAVEEKKLRTGDEEVILEYIALKMENPKKALRFSWVHHETWRLQMVIPTDVLRDDDLYLTAICYETEKEVLDNSGASVSWSSWNIEGLLE</sequence>
<evidence type="ECO:0000313" key="3">
    <source>
        <dbReference type="Proteomes" id="UP000006753"/>
    </source>
</evidence>
<dbReference type="GeneID" id="18756597"/>
<keyword evidence="1" id="KW-0732">Signal</keyword>
<dbReference type="AlphaFoldDB" id="K1Y8S8"/>
<dbReference type="InParanoid" id="K1Y8S8"/>
<feature type="chain" id="PRO_5003855597" evidence="1">
    <location>
        <begin position="24"/>
        <end position="207"/>
    </location>
</feature>
<evidence type="ECO:0000313" key="2">
    <source>
        <dbReference type="EMBL" id="EKD21549.1"/>
    </source>
</evidence>